<dbReference type="GO" id="GO:0005829">
    <property type="term" value="C:cytosol"/>
    <property type="evidence" value="ECO:0007669"/>
    <property type="project" value="TreeGrafter"/>
</dbReference>
<reference evidence="3" key="1">
    <citation type="submission" date="2016-10" db="EMBL/GenBank/DDBJ databases">
        <authorList>
            <person name="Varghese N."/>
            <person name="Submissions S."/>
        </authorList>
    </citation>
    <scope>NUCLEOTIDE SEQUENCE [LARGE SCALE GENOMIC DNA]</scope>
    <source>
        <strain evidence="3">DSM 7165</strain>
    </source>
</reference>
<keyword evidence="1" id="KW-0963">Cytoplasm</keyword>
<dbReference type="RefSeq" id="WP_093312407.1">
    <property type="nucleotide sequence ID" value="NZ_FNYH01000018.1"/>
</dbReference>
<comment type="similarity">
    <text evidence="1">Belongs to the UbiK family.</text>
</comment>
<evidence type="ECO:0000256" key="1">
    <source>
        <dbReference type="HAMAP-Rule" id="MF_02216"/>
    </source>
</evidence>
<keyword evidence="1" id="KW-0831">Ubiquinone biosynthesis</keyword>
<sequence length="95" mass="10723">MLAPHEVLQQLGAHFQQTTEKLQQQAPQELPAPVKNFLNKGLESLDVVSREEFDVQMEVLRRTRQKLEALETQVAHLEARIQALEGKAPTADTLP</sequence>
<comment type="subcellular location">
    <subcellularLocation>
        <location evidence="1">Cytoplasm</location>
    </subcellularLocation>
</comment>
<dbReference type="HAMAP" id="MF_02216">
    <property type="entry name" value="UbiK"/>
    <property type="match status" value="1"/>
</dbReference>
<dbReference type="STRING" id="64971.SAMN05421831_11811"/>
<evidence type="ECO:0000313" key="2">
    <source>
        <dbReference type="EMBL" id="SEI91738.1"/>
    </source>
</evidence>
<gene>
    <name evidence="1" type="primary">ubiK</name>
    <name evidence="2" type="ORF">SAMN05421831_11811</name>
</gene>
<dbReference type="Proteomes" id="UP000242999">
    <property type="component" value="Unassembled WGS sequence"/>
</dbReference>
<dbReference type="PANTHER" id="PTHR38040">
    <property type="entry name" value="UBIQUINONE BIOSYNTHESIS ACCESSORY FACTOR UBIK"/>
    <property type="match status" value="1"/>
</dbReference>
<protein>
    <recommendedName>
        <fullName evidence="1">Ubiquinone biosynthesis accessory factor UbiK</fullName>
    </recommendedName>
</protein>
<comment type="function">
    <text evidence="1">Required for efficient ubiquinone (coenzyme Q) biosynthesis. UbiK is probably an accessory factor of Ubi enzymes and facilitates ubiquinone biosynthesis by acting as an assembly factor, a targeting factor, or both.</text>
</comment>
<dbReference type="PANTHER" id="PTHR38040:SF1">
    <property type="entry name" value="UBIQUINONE BIOSYNTHESIS ACCESSORY FACTOR UBIK"/>
    <property type="match status" value="1"/>
</dbReference>
<organism evidence="2 3">
    <name type="scientific">Allopseudospirillum japonicum</name>
    <dbReference type="NCBI Taxonomy" id="64971"/>
    <lineage>
        <taxon>Bacteria</taxon>
        <taxon>Pseudomonadati</taxon>
        <taxon>Pseudomonadota</taxon>
        <taxon>Gammaproteobacteria</taxon>
        <taxon>Oceanospirillales</taxon>
        <taxon>Oceanospirillaceae</taxon>
        <taxon>Allopseudospirillum</taxon>
    </lineage>
</organism>
<accession>A0A1H6UHB0</accession>
<keyword evidence="3" id="KW-1185">Reference proteome</keyword>
<dbReference type="GO" id="GO:0006744">
    <property type="term" value="P:ubiquinone biosynthetic process"/>
    <property type="evidence" value="ECO:0007669"/>
    <property type="project" value="UniProtKB-UniRule"/>
</dbReference>
<comment type="pathway">
    <text evidence="1">Cofactor biosynthesis; ubiquinone biosynthesis.</text>
</comment>
<keyword evidence="1" id="KW-0175">Coiled coil</keyword>
<dbReference type="UniPathway" id="UPA00232"/>
<dbReference type="Pfam" id="PF04380">
    <property type="entry name" value="BMFP"/>
    <property type="match status" value="1"/>
</dbReference>
<dbReference type="EMBL" id="FNYH01000018">
    <property type="protein sequence ID" value="SEI91738.1"/>
    <property type="molecule type" value="Genomic_DNA"/>
</dbReference>
<proteinExistence type="inferred from homology"/>
<dbReference type="InterPro" id="IPR007475">
    <property type="entry name" value="UbiK"/>
</dbReference>
<dbReference type="OrthoDB" id="5297354at2"/>
<dbReference type="AlphaFoldDB" id="A0A1H6UHB0"/>
<evidence type="ECO:0000313" key="3">
    <source>
        <dbReference type="Proteomes" id="UP000242999"/>
    </source>
</evidence>
<feature type="coiled-coil region" evidence="1">
    <location>
        <begin position="50"/>
        <end position="87"/>
    </location>
</feature>
<name>A0A1H6UHB0_9GAMM</name>